<gene>
    <name evidence="2" type="ORF">B1812_07015</name>
</gene>
<protein>
    <submittedName>
        <fullName evidence="2">Uncharacterized protein</fullName>
    </submittedName>
</protein>
<proteinExistence type="predicted"/>
<evidence type="ECO:0000313" key="2">
    <source>
        <dbReference type="EMBL" id="ARN83453.1"/>
    </source>
</evidence>
<dbReference type="STRING" id="655015.B1812_07015"/>
<organism evidence="2 3">
    <name type="scientific">Methylocystis bryophila</name>
    <dbReference type="NCBI Taxonomy" id="655015"/>
    <lineage>
        <taxon>Bacteria</taxon>
        <taxon>Pseudomonadati</taxon>
        <taxon>Pseudomonadota</taxon>
        <taxon>Alphaproteobacteria</taxon>
        <taxon>Hyphomicrobiales</taxon>
        <taxon>Methylocystaceae</taxon>
        <taxon>Methylocystis</taxon>
    </lineage>
</organism>
<keyword evidence="1" id="KW-0472">Membrane</keyword>
<keyword evidence="3" id="KW-1185">Reference proteome</keyword>
<accession>A0A1W6N0V6</accession>
<dbReference type="AlphaFoldDB" id="A0A1W6N0V6"/>
<evidence type="ECO:0000256" key="1">
    <source>
        <dbReference type="SAM" id="Phobius"/>
    </source>
</evidence>
<keyword evidence="1" id="KW-1133">Transmembrane helix</keyword>
<feature type="transmembrane region" description="Helical" evidence="1">
    <location>
        <begin position="164"/>
        <end position="182"/>
    </location>
</feature>
<reference evidence="2 3" key="1">
    <citation type="submission" date="2017-02" db="EMBL/GenBank/DDBJ databases">
        <authorList>
            <person name="Peterson S.W."/>
        </authorList>
    </citation>
    <scope>NUCLEOTIDE SEQUENCE [LARGE SCALE GENOMIC DNA]</scope>
    <source>
        <strain evidence="2 3">S285</strain>
    </source>
</reference>
<dbReference type="RefSeq" id="WP_158658644.1">
    <property type="nucleotide sequence ID" value="NZ_AP027149.1"/>
</dbReference>
<evidence type="ECO:0000313" key="3">
    <source>
        <dbReference type="Proteomes" id="UP000193978"/>
    </source>
</evidence>
<keyword evidence="1" id="KW-0812">Transmembrane</keyword>
<dbReference type="EMBL" id="CP019948">
    <property type="protein sequence ID" value="ARN83453.1"/>
    <property type="molecule type" value="Genomic_DNA"/>
</dbReference>
<dbReference type="Proteomes" id="UP000193978">
    <property type="component" value="Chromosome"/>
</dbReference>
<dbReference type="OrthoDB" id="9788559at2"/>
<name>A0A1W6N0V6_9HYPH</name>
<dbReference type="KEGG" id="mbry:B1812_07015"/>
<sequence>MSDILTRHGSRAFLVGAFLFAALLRAEARGALIYDQGACMVKVGPDIIYFSGYQASAGKEKFCEDAPRAGEDATFVFDVPDEELRHRKIGFSILRNMGDERDPVDGPLVAQIAPQAHPTGTFSLGHQFPESGNFIGIVTIEGPSGDRSTARFPFSVGGAPRFNIPYLLLGLAAALALVVFVMQRREKKR</sequence>